<dbReference type="OrthoDB" id="5801030at2"/>
<evidence type="ECO:0000313" key="1">
    <source>
        <dbReference type="EMBL" id="EAR21640.1"/>
    </source>
</evidence>
<name>A4BRR9_9GAMM</name>
<accession>A4BRR9</accession>
<sequence>MLTKSKTVLSYLARKKRARFKRCILHIGTEKTGTSTIQRFLVSNRDALAAEGVLYPTCGGGESGGSQWGFAASVCRAAWKLDLGRFLNIRSAEDQAGYRAALINSLGWEFEALAEREILVISSEHFQSRLRHIDEIAALKDFLAHWVVEFQVVLYLRRQDRVAMSLYSTKVKSGNPKPGVFDAIKAGPLPYYFDYEAIYRQWAEVFGAGAVAVRLFDRAEWAHGDLVQDFAAAGGIVLAGKEIPESENESLSQEGVDFLLEVNKQLPHTAKGGSDALRQKIAHRVSLLCKGRPTGVSRAQAQAFYGHFLESNERLRKAAFPDRDRPLFDECFDDYPEQATKTEPRYEDAVRMAIRLMETL</sequence>
<protein>
    <recommendedName>
        <fullName evidence="3">Sulfotransferase domain-containing protein</fullName>
    </recommendedName>
</protein>
<evidence type="ECO:0000313" key="2">
    <source>
        <dbReference type="Proteomes" id="UP000003374"/>
    </source>
</evidence>
<comment type="caution">
    <text evidence="1">The sequence shown here is derived from an EMBL/GenBank/DDBJ whole genome shotgun (WGS) entry which is preliminary data.</text>
</comment>
<dbReference type="Proteomes" id="UP000003374">
    <property type="component" value="Unassembled WGS sequence"/>
</dbReference>
<dbReference type="SUPFAM" id="SSF52540">
    <property type="entry name" value="P-loop containing nucleoside triphosphate hydrolases"/>
    <property type="match status" value="1"/>
</dbReference>
<proteinExistence type="predicted"/>
<dbReference type="eggNOG" id="COG1874">
    <property type="taxonomic scope" value="Bacteria"/>
</dbReference>
<dbReference type="AlphaFoldDB" id="A4BRR9"/>
<keyword evidence="2" id="KW-1185">Reference proteome</keyword>
<organism evidence="1 2">
    <name type="scientific">Nitrococcus mobilis Nb-231</name>
    <dbReference type="NCBI Taxonomy" id="314278"/>
    <lineage>
        <taxon>Bacteria</taxon>
        <taxon>Pseudomonadati</taxon>
        <taxon>Pseudomonadota</taxon>
        <taxon>Gammaproteobacteria</taxon>
        <taxon>Chromatiales</taxon>
        <taxon>Ectothiorhodospiraceae</taxon>
        <taxon>Nitrococcus</taxon>
    </lineage>
</organism>
<dbReference type="STRING" id="314278.NB231_02698"/>
<dbReference type="HOGENOM" id="CLU_042139_0_0_6"/>
<gene>
    <name evidence="1" type="ORF">NB231_02698</name>
</gene>
<reference evidence="1 2" key="1">
    <citation type="submission" date="2006-02" db="EMBL/GenBank/DDBJ databases">
        <authorList>
            <person name="Waterbury J."/>
            <person name="Ferriera S."/>
            <person name="Johnson J."/>
            <person name="Kravitz S."/>
            <person name="Halpern A."/>
            <person name="Remington K."/>
            <person name="Beeson K."/>
            <person name="Tran B."/>
            <person name="Rogers Y.-H."/>
            <person name="Friedman R."/>
            <person name="Venter J.C."/>
        </authorList>
    </citation>
    <scope>NUCLEOTIDE SEQUENCE [LARGE SCALE GENOMIC DNA]</scope>
    <source>
        <strain evidence="1 2">Nb-231</strain>
    </source>
</reference>
<dbReference type="InterPro" id="IPR027417">
    <property type="entry name" value="P-loop_NTPase"/>
</dbReference>
<evidence type="ECO:0008006" key="3">
    <source>
        <dbReference type="Google" id="ProtNLM"/>
    </source>
</evidence>
<dbReference type="RefSeq" id="WP_004999512.1">
    <property type="nucleotide sequence ID" value="NZ_CH672427.1"/>
</dbReference>
<dbReference type="EMBL" id="AAOF01000007">
    <property type="protein sequence ID" value="EAR21640.1"/>
    <property type="molecule type" value="Genomic_DNA"/>
</dbReference>